<dbReference type="PANTHER" id="PTHR43322">
    <property type="entry name" value="1-D-DEOXYXYLULOSE 5-PHOSPHATE SYNTHASE-RELATED"/>
    <property type="match status" value="1"/>
</dbReference>
<reference evidence="12 13" key="1">
    <citation type="submission" date="2020-08" db="EMBL/GenBank/DDBJ databases">
        <title>Genomic Encyclopedia of Type Strains, Phase IV (KMG-IV): sequencing the most valuable type-strain genomes for metagenomic binning, comparative biology and taxonomic classification.</title>
        <authorList>
            <person name="Goeker M."/>
        </authorList>
    </citation>
    <scope>NUCLEOTIDE SEQUENCE [LARGE SCALE GENOMIC DNA]</scope>
    <source>
        <strain evidence="12 13">DSM 103725</strain>
    </source>
</reference>
<evidence type="ECO:0000256" key="9">
    <source>
        <dbReference type="ARBA" id="ARBA00023229"/>
    </source>
</evidence>
<dbReference type="PANTHER" id="PTHR43322:SF5">
    <property type="entry name" value="1-DEOXY-D-XYLULOSE-5-PHOSPHATE SYNTHASE, CHLOROPLASTIC"/>
    <property type="match status" value="1"/>
</dbReference>
<dbReference type="Gene3D" id="3.40.50.920">
    <property type="match status" value="1"/>
</dbReference>
<proteinExistence type="inferred from homology"/>
<dbReference type="CDD" id="cd02007">
    <property type="entry name" value="TPP_DXS"/>
    <property type="match status" value="1"/>
</dbReference>
<feature type="binding site" evidence="10">
    <location>
        <position position="291"/>
    </location>
    <ligand>
        <name>thiamine diphosphate</name>
        <dbReference type="ChEBI" id="CHEBI:58937"/>
    </ligand>
</feature>
<dbReference type="RefSeq" id="WP_184677863.1">
    <property type="nucleotide sequence ID" value="NZ_JACHGY010000001.1"/>
</dbReference>
<accession>A0A7X0H6U4</accession>
<comment type="similarity">
    <text evidence="2 10">Belongs to the transketolase family. DXPS subfamily.</text>
</comment>
<name>A0A7X0H6U4_9BACT</name>
<dbReference type="UniPathway" id="UPA00064">
    <property type="reaction ID" value="UER00091"/>
</dbReference>
<feature type="binding site" evidence="10">
    <location>
        <position position="372"/>
    </location>
    <ligand>
        <name>thiamine diphosphate</name>
        <dbReference type="ChEBI" id="CHEBI:58937"/>
    </ligand>
</feature>
<keyword evidence="8 10" id="KW-0786">Thiamine pyrophosphate</keyword>
<dbReference type="CDD" id="cd07033">
    <property type="entry name" value="TPP_PYR_DXS_TK_like"/>
    <property type="match status" value="1"/>
</dbReference>
<dbReference type="InterPro" id="IPR029061">
    <property type="entry name" value="THDP-binding"/>
</dbReference>
<feature type="binding site" evidence="10">
    <location>
        <position position="181"/>
    </location>
    <ligand>
        <name>Mg(2+)</name>
        <dbReference type="ChEBI" id="CHEBI:18420"/>
    </ligand>
</feature>
<protein>
    <recommendedName>
        <fullName evidence="10">1-deoxy-D-xylulose-5-phosphate synthase</fullName>
        <ecNumber evidence="10">2.2.1.7</ecNumber>
    </recommendedName>
    <alternativeName>
        <fullName evidence="10">1-deoxyxylulose-5-phosphate synthase</fullName>
        <shortName evidence="10">DXP synthase</shortName>
        <shortName evidence="10">DXPS</shortName>
    </alternativeName>
</protein>
<feature type="binding site" evidence="10">
    <location>
        <begin position="116"/>
        <end position="118"/>
    </location>
    <ligand>
        <name>thiamine diphosphate</name>
        <dbReference type="ChEBI" id="CHEBI:58937"/>
    </ligand>
</feature>
<evidence type="ECO:0000313" key="13">
    <source>
        <dbReference type="Proteomes" id="UP000541810"/>
    </source>
</evidence>
<evidence type="ECO:0000259" key="11">
    <source>
        <dbReference type="SMART" id="SM00861"/>
    </source>
</evidence>
<dbReference type="GO" id="GO:0005829">
    <property type="term" value="C:cytosol"/>
    <property type="evidence" value="ECO:0007669"/>
    <property type="project" value="TreeGrafter"/>
</dbReference>
<feature type="domain" description="Transketolase-like pyrimidine-binding" evidence="11">
    <location>
        <begin position="321"/>
        <end position="485"/>
    </location>
</feature>
<dbReference type="SUPFAM" id="SSF52922">
    <property type="entry name" value="TK C-terminal domain-like"/>
    <property type="match status" value="1"/>
</dbReference>
<feature type="binding site" evidence="10">
    <location>
        <position position="75"/>
    </location>
    <ligand>
        <name>thiamine diphosphate</name>
        <dbReference type="ChEBI" id="CHEBI:58937"/>
    </ligand>
</feature>
<dbReference type="NCBIfam" id="TIGR00204">
    <property type="entry name" value="dxs"/>
    <property type="match status" value="1"/>
</dbReference>
<dbReference type="Pfam" id="PF02780">
    <property type="entry name" value="Transketolase_C"/>
    <property type="match status" value="1"/>
</dbReference>
<dbReference type="GO" id="GO:0016114">
    <property type="term" value="P:terpenoid biosynthetic process"/>
    <property type="evidence" value="ECO:0007669"/>
    <property type="project" value="UniProtKB-UniRule"/>
</dbReference>
<dbReference type="NCBIfam" id="NF003933">
    <property type="entry name" value="PRK05444.2-2"/>
    <property type="match status" value="1"/>
</dbReference>
<dbReference type="InterPro" id="IPR033248">
    <property type="entry name" value="Transketolase_C"/>
</dbReference>
<comment type="caution">
    <text evidence="12">The sequence shown here is derived from an EMBL/GenBank/DDBJ whole genome shotgun (WGS) entry which is preliminary data.</text>
</comment>
<feature type="binding site" evidence="10">
    <location>
        <position position="152"/>
    </location>
    <ligand>
        <name>Mg(2+)</name>
        <dbReference type="ChEBI" id="CHEBI:18420"/>
    </ligand>
</feature>
<keyword evidence="4 10" id="KW-0808">Transferase</keyword>
<dbReference type="Pfam" id="PF02779">
    <property type="entry name" value="Transket_pyr"/>
    <property type="match status" value="1"/>
</dbReference>
<dbReference type="GO" id="GO:0019288">
    <property type="term" value="P:isopentenyl diphosphate biosynthetic process, methylerythritol 4-phosphate pathway"/>
    <property type="evidence" value="ECO:0007669"/>
    <property type="project" value="TreeGrafter"/>
</dbReference>
<dbReference type="InterPro" id="IPR009014">
    <property type="entry name" value="Transketo_C/PFOR_II"/>
</dbReference>
<evidence type="ECO:0000256" key="4">
    <source>
        <dbReference type="ARBA" id="ARBA00022679"/>
    </source>
</evidence>
<evidence type="ECO:0000256" key="2">
    <source>
        <dbReference type="ARBA" id="ARBA00011081"/>
    </source>
</evidence>
<dbReference type="GO" id="GO:0008661">
    <property type="term" value="F:1-deoxy-D-xylulose-5-phosphate synthase activity"/>
    <property type="evidence" value="ECO:0007669"/>
    <property type="project" value="UniProtKB-UniRule"/>
</dbReference>
<dbReference type="Pfam" id="PF13292">
    <property type="entry name" value="DXP_synthase_N"/>
    <property type="match status" value="1"/>
</dbReference>
<dbReference type="EMBL" id="JACHGY010000001">
    <property type="protein sequence ID" value="MBB6430343.1"/>
    <property type="molecule type" value="Genomic_DNA"/>
</dbReference>
<evidence type="ECO:0000256" key="7">
    <source>
        <dbReference type="ARBA" id="ARBA00022977"/>
    </source>
</evidence>
<comment type="catalytic activity">
    <reaction evidence="10">
        <text>D-glyceraldehyde 3-phosphate + pyruvate + H(+) = 1-deoxy-D-xylulose 5-phosphate + CO2</text>
        <dbReference type="Rhea" id="RHEA:12605"/>
        <dbReference type="ChEBI" id="CHEBI:15361"/>
        <dbReference type="ChEBI" id="CHEBI:15378"/>
        <dbReference type="ChEBI" id="CHEBI:16526"/>
        <dbReference type="ChEBI" id="CHEBI:57792"/>
        <dbReference type="ChEBI" id="CHEBI:59776"/>
        <dbReference type="EC" id="2.2.1.7"/>
    </reaction>
</comment>
<keyword evidence="13" id="KW-1185">Reference proteome</keyword>
<dbReference type="EC" id="2.2.1.7" evidence="10"/>
<gene>
    <name evidence="10" type="primary">dxs</name>
    <name evidence="12" type="ORF">HNQ40_002149</name>
</gene>
<feature type="binding site" evidence="10">
    <location>
        <position position="181"/>
    </location>
    <ligand>
        <name>thiamine diphosphate</name>
        <dbReference type="ChEBI" id="CHEBI:58937"/>
    </ligand>
</feature>
<comment type="subunit">
    <text evidence="3 10">Homodimer.</text>
</comment>
<keyword evidence="6 10" id="KW-0460">Magnesium</keyword>
<evidence type="ECO:0000313" key="12">
    <source>
        <dbReference type="EMBL" id="MBB6430343.1"/>
    </source>
</evidence>
<comment type="function">
    <text evidence="10">Catalyzes the acyloin condensation reaction between C atoms 2 and 3 of pyruvate and glyceraldehyde 3-phosphate to yield 1-deoxy-D-xylulose-5-phosphate (DXP).</text>
</comment>
<dbReference type="GO" id="GO:0009228">
    <property type="term" value="P:thiamine biosynthetic process"/>
    <property type="evidence" value="ECO:0007669"/>
    <property type="project" value="UniProtKB-UniRule"/>
</dbReference>
<evidence type="ECO:0000256" key="3">
    <source>
        <dbReference type="ARBA" id="ARBA00011738"/>
    </source>
</evidence>
<keyword evidence="5 10" id="KW-0479">Metal-binding</keyword>
<evidence type="ECO:0000256" key="5">
    <source>
        <dbReference type="ARBA" id="ARBA00022723"/>
    </source>
</evidence>
<dbReference type="HAMAP" id="MF_00315">
    <property type="entry name" value="DXP_synth"/>
    <property type="match status" value="1"/>
</dbReference>
<dbReference type="InterPro" id="IPR005477">
    <property type="entry name" value="Dxylulose-5-P_synthase"/>
</dbReference>
<dbReference type="SMART" id="SM00861">
    <property type="entry name" value="Transket_pyr"/>
    <property type="match status" value="1"/>
</dbReference>
<dbReference type="SUPFAM" id="SSF52518">
    <property type="entry name" value="Thiamin diphosphate-binding fold (THDP-binding)"/>
    <property type="match status" value="2"/>
</dbReference>
<keyword evidence="9 10" id="KW-0414">Isoprene biosynthesis</keyword>
<comment type="pathway">
    <text evidence="1 10">Metabolic intermediate biosynthesis; 1-deoxy-D-xylulose 5-phosphate biosynthesis; 1-deoxy-D-xylulose 5-phosphate from D-glyceraldehyde 3-phosphate and pyruvate: step 1/1.</text>
</comment>
<comment type="cofactor">
    <cofactor evidence="10">
        <name>thiamine diphosphate</name>
        <dbReference type="ChEBI" id="CHEBI:58937"/>
    </cofactor>
    <text evidence="10">Binds 1 thiamine pyrophosphate per subunit.</text>
</comment>
<sequence length="650" mass="70079">MPEALLPTIHGPRDLKKLAPDQLPQLASEIRHEICEQVSKTGGHLAPNLGVVELTIALHYVFDFGHDRLLFDVGHQCYPHKLLTGRLGLLDKLRQKDGMSGFPEPKESEFDLFSVGHAGTAISTAVGMARGDDVLAGGKGESDRSVVSLIGDASIVNGLALEGLNNAGTLHRQFLTVLNDNGMSISQPQGAMAGYFDRVRVSPTYHDLKRRGKEVLDRIPGGSILEEVYHRGGEMLKAMISDGHMFEHFGHICIGPVDGHDFPTLIPTLAEIKDIDRPVLLHVKTIKGKGYEFAEGDATKFHSPKPFKREGCRVEIDSGGRSFTAAYADAMLDVMANDEKVYAVTAAMGPGTGVDKLIEKFPERTLDTGICESHAMDMCAGLAKSGLKPFFAVYSTFSQRALDQVFQEVALQGLPVRVCMDRAGYVGGDGAVHHGFMDIAMFRTFPDVVLMAASDEDSLRGALAFMRDHDAGASFLRYPRANVAEQPVEENTTPFELGKAVCIQPAKTDKPDLAILAYGTTVIDARSALPMLREHELDVAIYDARFAKPVDIALVTTLLEAGTPILTVEDHLVDGGFGSAVLEAANAASLDTRLIHRHGMPATWVGPDSRTNQLAGANLDAAGIAQRARSVIQSAKSLRATMPGVSVERG</sequence>
<dbReference type="GO" id="GO:0030976">
    <property type="term" value="F:thiamine pyrophosphate binding"/>
    <property type="evidence" value="ECO:0007669"/>
    <property type="project" value="UniProtKB-UniRule"/>
</dbReference>
<feature type="binding site" evidence="10">
    <location>
        <begin position="153"/>
        <end position="154"/>
    </location>
    <ligand>
        <name>thiamine diphosphate</name>
        <dbReference type="ChEBI" id="CHEBI:58937"/>
    </ligand>
</feature>
<evidence type="ECO:0000256" key="6">
    <source>
        <dbReference type="ARBA" id="ARBA00022842"/>
    </source>
</evidence>
<evidence type="ECO:0000256" key="1">
    <source>
        <dbReference type="ARBA" id="ARBA00004980"/>
    </source>
</evidence>
<organism evidence="12 13">
    <name type="scientific">Algisphaera agarilytica</name>
    <dbReference type="NCBI Taxonomy" id="1385975"/>
    <lineage>
        <taxon>Bacteria</taxon>
        <taxon>Pseudomonadati</taxon>
        <taxon>Planctomycetota</taxon>
        <taxon>Phycisphaerae</taxon>
        <taxon>Phycisphaerales</taxon>
        <taxon>Phycisphaeraceae</taxon>
        <taxon>Algisphaera</taxon>
    </lineage>
</organism>
<evidence type="ECO:0000256" key="10">
    <source>
        <dbReference type="HAMAP-Rule" id="MF_00315"/>
    </source>
</evidence>
<dbReference type="AlphaFoldDB" id="A0A7X0H6U4"/>
<dbReference type="Gene3D" id="3.40.50.970">
    <property type="match status" value="2"/>
</dbReference>
<dbReference type="GO" id="GO:0000287">
    <property type="term" value="F:magnesium ion binding"/>
    <property type="evidence" value="ECO:0007669"/>
    <property type="project" value="UniProtKB-UniRule"/>
</dbReference>
<evidence type="ECO:0000256" key="8">
    <source>
        <dbReference type="ARBA" id="ARBA00023052"/>
    </source>
</evidence>
<keyword evidence="7 10" id="KW-0784">Thiamine biosynthesis</keyword>
<comment type="cofactor">
    <cofactor evidence="10">
        <name>Mg(2+)</name>
        <dbReference type="ChEBI" id="CHEBI:18420"/>
    </cofactor>
    <text evidence="10">Binds 1 Mg(2+) ion per subunit.</text>
</comment>
<dbReference type="Proteomes" id="UP000541810">
    <property type="component" value="Unassembled WGS sequence"/>
</dbReference>
<dbReference type="InterPro" id="IPR005475">
    <property type="entry name" value="Transketolase-like_Pyr-bd"/>
</dbReference>